<sequence length="158" mass="18079">MSSTQSLHVIKSLKLYVLIASLANASYEADIQAYNRIKTRKSKIASSILTEIQKFFDKMMFHNKPEKIREYVRWALSPGGPAYYKMPTPQECRVQYFLMAFYQPPDGFLLSEFVAPIAAKYLGYAKNSILHSPLDAKHPPKGLYVLIMTALNKRSRLI</sequence>
<organism evidence="1 2">
    <name type="scientific">Russula earlei</name>
    <dbReference type="NCBI Taxonomy" id="71964"/>
    <lineage>
        <taxon>Eukaryota</taxon>
        <taxon>Fungi</taxon>
        <taxon>Dikarya</taxon>
        <taxon>Basidiomycota</taxon>
        <taxon>Agaricomycotina</taxon>
        <taxon>Agaricomycetes</taxon>
        <taxon>Russulales</taxon>
        <taxon>Russulaceae</taxon>
        <taxon>Russula</taxon>
    </lineage>
</organism>
<proteinExistence type="predicted"/>
<dbReference type="Proteomes" id="UP001207468">
    <property type="component" value="Unassembled WGS sequence"/>
</dbReference>
<evidence type="ECO:0000313" key="1">
    <source>
        <dbReference type="EMBL" id="KAI9436780.1"/>
    </source>
</evidence>
<reference evidence="1" key="1">
    <citation type="submission" date="2021-03" db="EMBL/GenBank/DDBJ databases">
        <title>Evolutionary priming and transition to the ectomycorrhizal habit in an iconic lineage of mushroom-forming fungi: is preadaptation a requirement?</title>
        <authorList>
            <consortium name="DOE Joint Genome Institute"/>
            <person name="Looney B.P."/>
            <person name="Miyauchi S."/>
            <person name="Morin E."/>
            <person name="Drula E."/>
            <person name="Courty P.E."/>
            <person name="Chicoki N."/>
            <person name="Fauchery L."/>
            <person name="Kohler A."/>
            <person name="Kuo A."/>
            <person name="LaButti K."/>
            <person name="Pangilinan J."/>
            <person name="Lipzen A."/>
            <person name="Riley R."/>
            <person name="Andreopoulos W."/>
            <person name="He G."/>
            <person name="Johnson J."/>
            <person name="Barry K.W."/>
            <person name="Grigoriev I.V."/>
            <person name="Nagy L."/>
            <person name="Hibbett D."/>
            <person name="Henrissat B."/>
            <person name="Matheny P.B."/>
            <person name="Labbe J."/>
            <person name="Martin A.F."/>
        </authorList>
    </citation>
    <scope>NUCLEOTIDE SEQUENCE</scope>
    <source>
        <strain evidence="1">BPL698</strain>
    </source>
</reference>
<evidence type="ECO:0000313" key="2">
    <source>
        <dbReference type="Proteomes" id="UP001207468"/>
    </source>
</evidence>
<accession>A0ACC0TT24</accession>
<dbReference type="EMBL" id="JAGFNK010000963">
    <property type="protein sequence ID" value="KAI9436780.1"/>
    <property type="molecule type" value="Genomic_DNA"/>
</dbReference>
<protein>
    <submittedName>
        <fullName evidence="1">Uncharacterized protein</fullName>
    </submittedName>
</protein>
<keyword evidence="2" id="KW-1185">Reference proteome</keyword>
<comment type="caution">
    <text evidence="1">The sequence shown here is derived from an EMBL/GenBank/DDBJ whole genome shotgun (WGS) entry which is preliminary data.</text>
</comment>
<gene>
    <name evidence="1" type="ORF">F5148DRAFT_1294502</name>
</gene>
<name>A0ACC0TT24_9AGAM</name>